<organism evidence="4 5">
    <name type="scientific">Stakelama saccharophila</name>
    <dbReference type="NCBI Taxonomy" id="3075605"/>
    <lineage>
        <taxon>Bacteria</taxon>
        <taxon>Pseudomonadati</taxon>
        <taxon>Pseudomonadota</taxon>
        <taxon>Alphaproteobacteria</taxon>
        <taxon>Sphingomonadales</taxon>
        <taxon>Sphingomonadaceae</taxon>
        <taxon>Stakelama</taxon>
    </lineage>
</organism>
<dbReference type="InterPro" id="IPR010131">
    <property type="entry name" value="MdtP/NodT-like"/>
</dbReference>
<dbReference type="RefSeq" id="WP_313917246.1">
    <property type="nucleotide sequence ID" value="NZ_CP135076.1"/>
</dbReference>
<accession>A0ABZ0BBD7</accession>
<keyword evidence="2" id="KW-1134">Transmembrane beta strand</keyword>
<keyword evidence="5" id="KW-1185">Reference proteome</keyword>
<dbReference type="PANTHER" id="PTHR30203:SF32">
    <property type="entry name" value="CATION EFFLUX SYSTEM PROTEIN CUSC"/>
    <property type="match status" value="1"/>
</dbReference>
<proteinExistence type="inferred from homology"/>
<keyword evidence="2" id="KW-0812">Transmembrane</keyword>
<feature type="chain" id="PRO_5045010535" evidence="2">
    <location>
        <begin position="20"/>
        <end position="504"/>
    </location>
</feature>
<reference evidence="4 5" key="1">
    <citation type="submission" date="2023-09" db="EMBL/GenBank/DDBJ databases">
        <authorList>
            <person name="Rey-Velasco X."/>
        </authorList>
    </citation>
    <scope>NUCLEOTIDE SEQUENCE [LARGE SCALE GENOMIC DNA]</scope>
    <source>
        <strain evidence="4 5">W311</strain>
    </source>
</reference>
<gene>
    <name evidence="4" type="ORF">RPR59_04880</name>
</gene>
<dbReference type="Gene3D" id="1.20.1600.10">
    <property type="entry name" value="Outer membrane efflux proteins (OEP)"/>
    <property type="match status" value="1"/>
</dbReference>
<dbReference type="NCBIfam" id="TIGR01845">
    <property type="entry name" value="outer_NodT"/>
    <property type="match status" value="1"/>
</dbReference>
<feature type="region of interest" description="Disordered" evidence="3">
    <location>
        <begin position="482"/>
        <end position="504"/>
    </location>
</feature>
<dbReference type="PANTHER" id="PTHR30203">
    <property type="entry name" value="OUTER MEMBRANE CATION EFFLUX PROTEIN"/>
    <property type="match status" value="1"/>
</dbReference>
<evidence type="ECO:0000256" key="3">
    <source>
        <dbReference type="SAM" id="MobiDB-lite"/>
    </source>
</evidence>
<evidence type="ECO:0000256" key="1">
    <source>
        <dbReference type="ARBA" id="ARBA00007613"/>
    </source>
</evidence>
<evidence type="ECO:0000313" key="5">
    <source>
        <dbReference type="Proteomes" id="UP001302249"/>
    </source>
</evidence>
<keyword evidence="2" id="KW-0449">Lipoprotein</keyword>
<comment type="subcellular location">
    <subcellularLocation>
        <location evidence="2">Cell membrane</location>
        <topology evidence="2">Lipid-anchor</topology>
    </subcellularLocation>
</comment>
<sequence length="504" mass="52901">MRKIVSIVSLAALSACSMAPTYVRPEPPIPASWPSGSPYLRQSEAGLPKVTYRQVFRDPGLQRLIEQALVNNRDLRQAAANIASARAQYRIQRADRLPGVDASAGATFRGGDGASAAGGNQGTGSGAGNGGATAGADEYYTAQAGVNAFEIDLFGRVKSLSDAALNQYFATAAGARATRLTLVGDIATAWLNHAADMSLLKIARQTVESAQKSVDLTRARLEGGVAPRTDLRQAQTILAQAQADLASSRTAVAQDVNLLRLLVGGPVDEAALPDSIDVAVQRLNEVPPGLDSSILLRRPDVVQAEYQLRAQNAQIGAARAAFFPRITLTGLVGFASTALGNLFDDDGFSWSVAPSATVPIFDGGANAANLAQAKADRDAALANYEGTIQTAFREVADALARRGTITEQVQATRDLVTASQDNYDLSYARYRGGIESFLQSLDARRSLYSAQRNLVATVLEKGTNLVNLYRVLGGDSMLDATDAGPQPVVGDPGPATLPAASSND</sequence>
<dbReference type="Proteomes" id="UP001302249">
    <property type="component" value="Chromosome"/>
</dbReference>
<comment type="similarity">
    <text evidence="1 2">Belongs to the outer membrane factor (OMF) (TC 1.B.17) family.</text>
</comment>
<feature type="region of interest" description="Disordered" evidence="3">
    <location>
        <begin position="112"/>
        <end position="131"/>
    </location>
</feature>
<dbReference type="Gene3D" id="2.20.200.10">
    <property type="entry name" value="Outer membrane efflux proteins (OEP)"/>
    <property type="match status" value="1"/>
</dbReference>
<keyword evidence="2" id="KW-0732">Signal</keyword>
<dbReference type="Pfam" id="PF02321">
    <property type="entry name" value="OEP"/>
    <property type="match status" value="2"/>
</dbReference>
<evidence type="ECO:0000256" key="2">
    <source>
        <dbReference type="RuleBase" id="RU362097"/>
    </source>
</evidence>
<keyword evidence="2" id="KW-0564">Palmitate</keyword>
<keyword evidence="2" id="KW-0472">Membrane</keyword>
<dbReference type="SUPFAM" id="SSF56954">
    <property type="entry name" value="Outer membrane efflux proteins (OEP)"/>
    <property type="match status" value="1"/>
</dbReference>
<dbReference type="InterPro" id="IPR003423">
    <property type="entry name" value="OMP_efflux"/>
</dbReference>
<feature type="compositionally biased region" description="Gly residues" evidence="3">
    <location>
        <begin position="119"/>
        <end position="131"/>
    </location>
</feature>
<dbReference type="EMBL" id="CP135076">
    <property type="protein sequence ID" value="WNO54588.1"/>
    <property type="molecule type" value="Genomic_DNA"/>
</dbReference>
<dbReference type="PROSITE" id="PS51257">
    <property type="entry name" value="PROKAR_LIPOPROTEIN"/>
    <property type="match status" value="1"/>
</dbReference>
<evidence type="ECO:0000313" key="4">
    <source>
        <dbReference type="EMBL" id="WNO54588.1"/>
    </source>
</evidence>
<feature type="signal peptide" evidence="2">
    <location>
        <begin position="1"/>
        <end position="19"/>
    </location>
</feature>
<protein>
    <submittedName>
        <fullName evidence="4">Efflux transporter outer membrane subunit</fullName>
    </submittedName>
</protein>
<name>A0ABZ0BBD7_9SPHN</name>